<dbReference type="Proteomes" id="UP000824998">
    <property type="component" value="Unassembled WGS sequence"/>
</dbReference>
<dbReference type="PANTHER" id="PTHR42085">
    <property type="entry name" value="F-BOX DOMAIN-CONTAINING PROTEIN"/>
    <property type="match status" value="1"/>
</dbReference>
<proteinExistence type="predicted"/>
<dbReference type="PANTHER" id="PTHR42085:SF2">
    <property type="entry name" value="F-BOX DOMAIN-CONTAINING PROTEIN"/>
    <property type="match status" value="1"/>
</dbReference>
<feature type="domain" description="DUF7730" evidence="1">
    <location>
        <begin position="13"/>
        <end position="131"/>
    </location>
</feature>
<comment type="caution">
    <text evidence="2">The sequence shown here is derived from an EMBL/GenBank/DDBJ whole genome shotgun (WGS) entry which is preliminary data.</text>
</comment>
<dbReference type="OrthoDB" id="3540489at2759"/>
<name>A0A9P8C1I8_9HELO</name>
<dbReference type="EMBL" id="MU251680">
    <property type="protein sequence ID" value="KAG9230354.1"/>
    <property type="molecule type" value="Genomic_DNA"/>
</dbReference>
<sequence>MLWSPCRRLASTQPASHFLFLRLPLEIQIMLLKQLLLDKREHRRKPKSMTPSGTTRVHYGVDLYGQSRGQLIGLFLTCKAIYKEVIPIYYGENDFWFHGFAILGHFPQSIGPEKRTLIKGVALELEVDNNATTVQGLAGCTSLSHLTLVGNCGSMSPNWKAKRKSSHRSNLLQASRMTALRRLSYD</sequence>
<organism evidence="2 3">
    <name type="scientific">Amylocarpus encephaloides</name>
    <dbReference type="NCBI Taxonomy" id="45428"/>
    <lineage>
        <taxon>Eukaryota</taxon>
        <taxon>Fungi</taxon>
        <taxon>Dikarya</taxon>
        <taxon>Ascomycota</taxon>
        <taxon>Pezizomycotina</taxon>
        <taxon>Leotiomycetes</taxon>
        <taxon>Helotiales</taxon>
        <taxon>Helotiales incertae sedis</taxon>
        <taxon>Amylocarpus</taxon>
    </lineage>
</organism>
<dbReference type="AlphaFoldDB" id="A0A9P8C1I8"/>
<dbReference type="InterPro" id="IPR038883">
    <property type="entry name" value="AN11006-like"/>
</dbReference>
<reference evidence="2" key="1">
    <citation type="journal article" date="2021" name="IMA Fungus">
        <title>Genomic characterization of three marine fungi, including Emericellopsis atlantica sp. nov. with signatures of a generalist lifestyle and marine biomass degradation.</title>
        <authorList>
            <person name="Hagestad O.C."/>
            <person name="Hou L."/>
            <person name="Andersen J.H."/>
            <person name="Hansen E.H."/>
            <person name="Altermark B."/>
            <person name="Li C."/>
            <person name="Kuhnert E."/>
            <person name="Cox R.J."/>
            <person name="Crous P.W."/>
            <person name="Spatafora J.W."/>
            <person name="Lail K."/>
            <person name="Amirebrahimi M."/>
            <person name="Lipzen A."/>
            <person name="Pangilinan J."/>
            <person name="Andreopoulos W."/>
            <person name="Hayes R.D."/>
            <person name="Ng V."/>
            <person name="Grigoriev I.V."/>
            <person name="Jackson S.A."/>
            <person name="Sutton T.D.S."/>
            <person name="Dobson A.D.W."/>
            <person name="Rama T."/>
        </authorList>
    </citation>
    <scope>NUCLEOTIDE SEQUENCE</scope>
    <source>
        <strain evidence="2">TRa018bII</strain>
    </source>
</reference>
<dbReference type="InterPro" id="IPR056632">
    <property type="entry name" value="DUF7730"/>
</dbReference>
<protein>
    <recommendedName>
        <fullName evidence="1">DUF7730 domain-containing protein</fullName>
    </recommendedName>
</protein>
<accession>A0A9P8C1I8</accession>
<gene>
    <name evidence="2" type="ORF">BJ875DRAFT_520426</name>
</gene>
<evidence type="ECO:0000313" key="2">
    <source>
        <dbReference type="EMBL" id="KAG9230354.1"/>
    </source>
</evidence>
<keyword evidence="3" id="KW-1185">Reference proteome</keyword>
<evidence type="ECO:0000313" key="3">
    <source>
        <dbReference type="Proteomes" id="UP000824998"/>
    </source>
</evidence>
<dbReference type="Pfam" id="PF24864">
    <property type="entry name" value="DUF7730"/>
    <property type="match status" value="1"/>
</dbReference>
<evidence type="ECO:0000259" key="1">
    <source>
        <dbReference type="Pfam" id="PF24864"/>
    </source>
</evidence>